<keyword evidence="1" id="KW-0812">Transmembrane</keyword>
<feature type="transmembrane region" description="Helical" evidence="1">
    <location>
        <begin position="12"/>
        <end position="31"/>
    </location>
</feature>
<dbReference type="PANTHER" id="PTHR33608">
    <property type="entry name" value="BLL2464 PROTEIN"/>
    <property type="match status" value="1"/>
</dbReference>
<keyword evidence="3" id="KW-0132">Cell division</keyword>
<dbReference type="Proteomes" id="UP000184233">
    <property type="component" value="Unassembled WGS sequence"/>
</dbReference>
<dbReference type="GO" id="GO:0051301">
    <property type="term" value="P:cell division"/>
    <property type="evidence" value="ECO:0007669"/>
    <property type="project" value="UniProtKB-KW"/>
</dbReference>
<dbReference type="PANTHER" id="PTHR33608:SF3">
    <property type="entry name" value="SLR2013 PROTEIN"/>
    <property type="match status" value="1"/>
</dbReference>
<evidence type="ECO:0000313" key="3">
    <source>
        <dbReference type="EMBL" id="OJX58289.1"/>
    </source>
</evidence>
<reference evidence="3 4" key="1">
    <citation type="submission" date="2016-09" db="EMBL/GenBank/DDBJ databases">
        <title>Genome-resolved meta-omics ties microbial dynamics to process performance in biotechnology for thiocyanate degradation.</title>
        <authorList>
            <person name="Kantor R.S."/>
            <person name="Huddy R.J."/>
            <person name="Iyer R."/>
            <person name="Thomas B.C."/>
            <person name="Brown C.T."/>
            <person name="Anantharaman K."/>
            <person name="Tringe S."/>
            <person name="Hettich R.L."/>
            <person name="Harrison S.T."/>
            <person name="Banfield J.F."/>
        </authorList>
    </citation>
    <scope>NUCLEOTIDE SEQUENCE [LARGE SCALE GENOMIC DNA]</scope>
    <source>
        <strain evidence="3">59-99</strain>
    </source>
</reference>
<gene>
    <name evidence="3" type="ORF">BGO89_03355</name>
</gene>
<protein>
    <submittedName>
        <fullName evidence="3">Cell division protein FtsB</fullName>
    </submittedName>
</protein>
<dbReference type="EMBL" id="MKVH01000019">
    <property type="protein sequence ID" value="OJX58289.1"/>
    <property type="molecule type" value="Genomic_DNA"/>
</dbReference>
<evidence type="ECO:0000259" key="2">
    <source>
        <dbReference type="Pfam" id="PF01882"/>
    </source>
</evidence>
<name>A0A1M3L0B2_9BACT</name>
<dbReference type="InterPro" id="IPR002881">
    <property type="entry name" value="DUF58"/>
</dbReference>
<feature type="transmembrane region" description="Helical" evidence="1">
    <location>
        <begin position="37"/>
        <end position="58"/>
    </location>
</feature>
<keyword evidence="1" id="KW-1133">Transmembrane helix</keyword>
<dbReference type="Pfam" id="PF01882">
    <property type="entry name" value="DUF58"/>
    <property type="match status" value="1"/>
</dbReference>
<proteinExistence type="predicted"/>
<dbReference type="STRING" id="1895771.BGO89_03355"/>
<organism evidence="3 4">
    <name type="scientific">Candidatus Kapaibacterium thiocyanatum</name>
    <dbReference type="NCBI Taxonomy" id="1895771"/>
    <lineage>
        <taxon>Bacteria</taxon>
        <taxon>Pseudomonadati</taxon>
        <taxon>Candidatus Kapaibacteriota</taxon>
        <taxon>Candidatus Kapaibacteriia</taxon>
        <taxon>Candidatus Kapaibacteriales</taxon>
        <taxon>Candidatus Kapaibacteriaceae</taxon>
        <taxon>Candidatus Kapaibacterium</taxon>
    </lineage>
</organism>
<dbReference type="AlphaFoldDB" id="A0A1M3L0B2"/>
<sequence length="443" mass="50638">MSVIRSWFLTRRFFVALAVCVAGLVLSYWLPVLLLPMKLATVVLGAVVLGETILLYGIRHAIDAERVSAARLSNGDDNVIRIVVTSRYAFRARLEIIDELPYQFQIRTWSHHARIGARGTYDMAYTLRPLHRGEYRFGAINVFAGSPIGFVQRRFACDAERMLPVYPSYIQMKKFELLAFSNRLSRHGMKRIRRIGHTMEFEKIKQYVAGDDVRTMNWKATARSGEMMVNQYQDERSQDVYSVIDMGRAMKMPFDGMTLLDYAVNASLVISNIAIKKHDRVGLITYGHQPGNLLASDGTPSQMGRILESLYHVNTDFRESSDELLYSLVKNMVRQRSLLLYYTNVESITTLRRRIPYLRAIARRHLLVVLLFENTELKELTKEAPETVEAIYVRTVAEITALQKREIVRELQRHGIVAVLTPPSGLTTATINTYLELKARGVI</sequence>
<keyword evidence="3" id="KW-0131">Cell cycle</keyword>
<evidence type="ECO:0000256" key="1">
    <source>
        <dbReference type="SAM" id="Phobius"/>
    </source>
</evidence>
<feature type="domain" description="DUF58" evidence="2">
    <location>
        <begin position="205"/>
        <end position="368"/>
    </location>
</feature>
<accession>A0A1M3L0B2</accession>
<evidence type="ECO:0000313" key="4">
    <source>
        <dbReference type="Proteomes" id="UP000184233"/>
    </source>
</evidence>
<keyword evidence="1" id="KW-0472">Membrane</keyword>
<comment type="caution">
    <text evidence="3">The sequence shown here is derived from an EMBL/GenBank/DDBJ whole genome shotgun (WGS) entry which is preliminary data.</text>
</comment>